<organism evidence="2 3">
    <name type="scientific">Sphaerosporella brunnea</name>
    <dbReference type="NCBI Taxonomy" id="1250544"/>
    <lineage>
        <taxon>Eukaryota</taxon>
        <taxon>Fungi</taxon>
        <taxon>Dikarya</taxon>
        <taxon>Ascomycota</taxon>
        <taxon>Pezizomycotina</taxon>
        <taxon>Pezizomycetes</taxon>
        <taxon>Pezizales</taxon>
        <taxon>Pyronemataceae</taxon>
        <taxon>Sphaerosporella</taxon>
    </lineage>
</organism>
<feature type="region of interest" description="Disordered" evidence="1">
    <location>
        <begin position="1"/>
        <end position="31"/>
    </location>
</feature>
<protein>
    <submittedName>
        <fullName evidence="2">Uncharacterized protein</fullName>
    </submittedName>
</protein>
<proteinExistence type="predicted"/>
<evidence type="ECO:0000313" key="2">
    <source>
        <dbReference type="EMBL" id="KAA8903383.1"/>
    </source>
</evidence>
<comment type="caution">
    <text evidence="2">The sequence shown here is derived from an EMBL/GenBank/DDBJ whole genome shotgun (WGS) entry which is preliminary data.</text>
</comment>
<evidence type="ECO:0000256" key="1">
    <source>
        <dbReference type="SAM" id="MobiDB-lite"/>
    </source>
</evidence>
<keyword evidence="3" id="KW-1185">Reference proteome</keyword>
<reference evidence="2 3" key="1">
    <citation type="submission" date="2019-09" db="EMBL/GenBank/DDBJ databases">
        <title>Draft genome of the ectomycorrhizal ascomycete Sphaerosporella brunnea.</title>
        <authorList>
            <consortium name="DOE Joint Genome Institute"/>
            <person name="Benucci G.M."/>
            <person name="Marozzi G."/>
            <person name="Antonielli L."/>
            <person name="Sanchez S."/>
            <person name="Marco P."/>
            <person name="Wang X."/>
            <person name="Falini L.B."/>
            <person name="Barry K."/>
            <person name="Haridas S."/>
            <person name="Lipzen A."/>
            <person name="Labutti K."/>
            <person name="Grigoriev I.V."/>
            <person name="Murat C."/>
            <person name="Martin F."/>
            <person name="Albertini E."/>
            <person name="Donnini D."/>
            <person name="Bonito G."/>
        </authorList>
    </citation>
    <scope>NUCLEOTIDE SEQUENCE [LARGE SCALE GENOMIC DNA]</scope>
    <source>
        <strain evidence="2 3">Sb_GMNB300</strain>
    </source>
</reference>
<sequence length="433" mass="47936">MRMVNSKDDSNTKSEQHSSMENPAPPSHKNPIPTTCSFIRIPNELHLEIIENLDTDDWLIKDHISVILTLLYSAGEDVVGNRALDCYVGALWAPSYPALPVICLERILTRIPVKNVDFMPAVRECIKRNAVGQLQLLLKFTGGASGLCMQLGYAILMGHRDGGRRKFEWGDPGISLLTMLERALQGSQVLWDQWGCSSPLPDGSQGRAVSCLEAVLDVFNERLDQIDYPQRCPLDALTERMFAMPGFITDPMRNPGRDWINIEETGEWTWKCRALWCFRHLAPQPAIRHLMPADAVSFRDPKKVELVFSHLGPRFPDDSPEGGSWSEDGDLSADLWNGFVEDDGREKLFPPGTVGGLWNAIIDDILETGTLCTTAAASPCGDPATALRISELTSEHGCTESARSLTPTSALGCITLTQLRTTPAYLTCTERKL</sequence>
<accession>A0A5J5EUK9</accession>
<feature type="compositionally biased region" description="Basic and acidic residues" evidence="1">
    <location>
        <begin position="1"/>
        <end position="18"/>
    </location>
</feature>
<dbReference type="InParanoid" id="A0A5J5EUK9"/>
<dbReference type="EMBL" id="VXIS01000118">
    <property type="protein sequence ID" value="KAA8903383.1"/>
    <property type="molecule type" value="Genomic_DNA"/>
</dbReference>
<evidence type="ECO:0000313" key="3">
    <source>
        <dbReference type="Proteomes" id="UP000326924"/>
    </source>
</evidence>
<name>A0A5J5EUK9_9PEZI</name>
<gene>
    <name evidence="2" type="ORF">FN846DRAFT_908123</name>
</gene>
<dbReference type="Proteomes" id="UP000326924">
    <property type="component" value="Unassembled WGS sequence"/>
</dbReference>
<dbReference type="AlphaFoldDB" id="A0A5J5EUK9"/>